<dbReference type="Proteomes" id="UP001154265">
    <property type="component" value="Unassembled WGS sequence"/>
</dbReference>
<accession>A0ABT6F1J3</accession>
<dbReference type="GO" id="GO:0003743">
    <property type="term" value="F:translation initiation factor activity"/>
    <property type="evidence" value="ECO:0007669"/>
    <property type="project" value="UniProtKB-KW"/>
</dbReference>
<keyword evidence="3" id="KW-0396">Initiation factor</keyword>
<protein>
    <submittedName>
        <fullName evidence="3">Replication initiation factor domain-containing protein</fullName>
    </submittedName>
</protein>
<keyword evidence="4" id="KW-1185">Reference proteome</keyword>
<reference evidence="3" key="2">
    <citation type="submission" date="2022-01" db="EMBL/GenBank/DDBJ databases">
        <authorList>
            <person name="Zivanovic Y."/>
            <person name="Moreira D."/>
            <person name="Lopez-Garcia P."/>
        </authorList>
    </citation>
    <scope>NUCLEOTIDE SEQUENCE</scope>
    <source>
        <strain evidence="3">G9</strain>
    </source>
</reference>
<dbReference type="InterPro" id="IPR003491">
    <property type="entry name" value="REP-like_C"/>
</dbReference>
<evidence type="ECO:0000313" key="2">
    <source>
        <dbReference type="EMBL" id="MDG2991723.1"/>
    </source>
</evidence>
<keyword evidence="3" id="KW-0648">Protein biosynthesis</keyword>
<feature type="domain" description="Replication initiation protein-like C-terminal" evidence="1">
    <location>
        <begin position="81"/>
        <end position="259"/>
    </location>
</feature>
<reference evidence="3" key="1">
    <citation type="journal article" date="2022" name="Genome Biol. Evol.">
        <title>A New Gene Family Diagnostic for Intracellular Biomineralization of Amorphous Ca Carbonates by Cyanobacteria.</title>
        <authorList>
            <person name="Benzerara K."/>
            <person name="Duprat E."/>
            <person name="Bitard-Feildel T."/>
            <person name="Caumes G."/>
            <person name="Cassier-Chauvat C."/>
            <person name="Chauvat F."/>
            <person name="Dezi M."/>
            <person name="Diop S.I."/>
            <person name="Gaschignard G."/>
            <person name="Gorgen S."/>
            <person name="Gugger M."/>
            <person name="Lopez-Garcia P."/>
            <person name="Millet M."/>
            <person name="Skouri-Panet F."/>
            <person name="Moreira D."/>
            <person name="Callebaut I."/>
        </authorList>
    </citation>
    <scope>NUCLEOTIDE SEQUENCE</scope>
    <source>
        <strain evidence="3">G9</strain>
    </source>
</reference>
<name>A0ABT6F1J3_9SYNE</name>
<evidence type="ECO:0000259" key="1">
    <source>
        <dbReference type="Pfam" id="PF02486"/>
    </source>
</evidence>
<evidence type="ECO:0000313" key="3">
    <source>
        <dbReference type="EMBL" id="MDG2991725.1"/>
    </source>
</evidence>
<evidence type="ECO:0000313" key="4">
    <source>
        <dbReference type="Proteomes" id="UP001154265"/>
    </source>
</evidence>
<comment type="caution">
    <text evidence="3">The sequence shown here is derived from an EMBL/GenBank/DDBJ whole genome shotgun (WGS) entry which is preliminary data.</text>
</comment>
<dbReference type="Pfam" id="PF02486">
    <property type="entry name" value="Rep_trans"/>
    <property type="match status" value="1"/>
</dbReference>
<dbReference type="RefSeq" id="WP_277867657.1">
    <property type="nucleotide sequence ID" value="NZ_JAKKUT010000003.1"/>
</dbReference>
<dbReference type="EMBL" id="JAKKUT010000003">
    <property type="protein sequence ID" value="MDG2991725.1"/>
    <property type="molecule type" value="Genomic_DNA"/>
</dbReference>
<dbReference type="EMBL" id="JAKKUT010000003">
    <property type="protein sequence ID" value="MDG2991723.1"/>
    <property type="molecule type" value="Genomic_DNA"/>
</dbReference>
<proteinExistence type="predicted"/>
<gene>
    <name evidence="2" type="ORF">L3556_12385</name>
    <name evidence="3" type="ORF">L3556_12395</name>
</gene>
<sequence length="302" mass="34619">MKKLIMLDGDQILHEGDPFHSGKRWEHHGRSAYGLMWAWDDPSEDRPGKGWICIKGSYLSYMEPEAVQCLLRILILDYGVKTTRLDFALDDYSKAVTPYQVLQAGFARQFARFKRPPRFSGDAADGSLTVTFGSRFSDKLLRVYDKAKESKGEIDAIRWEIEFKDEVAHAHACQFIDCPWAELPYEFVAQAVVGSIEFCEVGEGRRSFSSYCLLPWWEAFKAAIGSIRLPVPRKPQTLERRRQWMRSAWSKTLAGMSLVFGSEVVVRGIVAGLMQTGRDRLTSTDLNLFKVWQYEHELQCQT</sequence>
<organism evidence="3 4">
    <name type="scientific">Candidatus Synechococcus calcipolaris G9</name>
    <dbReference type="NCBI Taxonomy" id="1497997"/>
    <lineage>
        <taxon>Bacteria</taxon>
        <taxon>Bacillati</taxon>
        <taxon>Cyanobacteriota</taxon>
        <taxon>Cyanophyceae</taxon>
        <taxon>Synechococcales</taxon>
        <taxon>Synechococcaceae</taxon>
        <taxon>Synechococcus</taxon>
    </lineage>
</organism>